<dbReference type="GO" id="GO:0000455">
    <property type="term" value="P:enzyme-directed rRNA pseudouridine synthesis"/>
    <property type="evidence" value="ECO:0007669"/>
    <property type="project" value="UniProtKB-ARBA"/>
</dbReference>
<dbReference type="SMART" id="SM00363">
    <property type="entry name" value="S4"/>
    <property type="match status" value="1"/>
</dbReference>
<feature type="domain" description="RNA-binding S4" evidence="6">
    <location>
        <begin position="3"/>
        <end position="62"/>
    </location>
</feature>
<dbReference type="Proteomes" id="UP000214880">
    <property type="component" value="Unassembled WGS sequence"/>
</dbReference>
<dbReference type="InterPro" id="IPR006145">
    <property type="entry name" value="PsdUridine_synth_RsuA/RluA"/>
</dbReference>
<organism evidence="7 8">
    <name type="scientific">Dendrosporobacter quercicolus</name>
    <dbReference type="NCBI Taxonomy" id="146817"/>
    <lineage>
        <taxon>Bacteria</taxon>
        <taxon>Bacillati</taxon>
        <taxon>Bacillota</taxon>
        <taxon>Negativicutes</taxon>
        <taxon>Selenomonadales</taxon>
        <taxon>Sporomusaceae</taxon>
        <taxon>Dendrosporobacter</taxon>
    </lineage>
</organism>
<evidence type="ECO:0000313" key="7">
    <source>
        <dbReference type="EMBL" id="SDL56444.1"/>
    </source>
</evidence>
<dbReference type="InterPro" id="IPR036986">
    <property type="entry name" value="S4_RNA-bd_sf"/>
</dbReference>
<dbReference type="InterPro" id="IPR000748">
    <property type="entry name" value="PsdUridine_synth_RsuA/RluB/E/F"/>
</dbReference>
<evidence type="ECO:0000256" key="4">
    <source>
        <dbReference type="PROSITE-ProRule" id="PRU00182"/>
    </source>
</evidence>
<reference evidence="7 8" key="1">
    <citation type="submission" date="2016-10" db="EMBL/GenBank/DDBJ databases">
        <authorList>
            <person name="de Groot N.N."/>
        </authorList>
    </citation>
    <scope>NUCLEOTIDE SEQUENCE [LARGE SCALE GENOMIC DNA]</scope>
    <source>
        <strain evidence="7 8">DSM 1736</strain>
    </source>
</reference>
<dbReference type="GO" id="GO:0003723">
    <property type="term" value="F:RNA binding"/>
    <property type="evidence" value="ECO:0007669"/>
    <property type="project" value="UniProtKB-KW"/>
</dbReference>
<dbReference type="NCBIfam" id="TIGR00093">
    <property type="entry name" value="pseudouridine synthase"/>
    <property type="match status" value="1"/>
</dbReference>
<dbReference type="InterPro" id="IPR002942">
    <property type="entry name" value="S4_RNA-bd"/>
</dbReference>
<dbReference type="Pfam" id="PF01479">
    <property type="entry name" value="S4"/>
    <property type="match status" value="1"/>
</dbReference>
<evidence type="ECO:0000259" key="6">
    <source>
        <dbReference type="SMART" id="SM00363"/>
    </source>
</evidence>
<evidence type="ECO:0000256" key="5">
    <source>
        <dbReference type="RuleBase" id="RU003887"/>
    </source>
</evidence>
<dbReference type="SUPFAM" id="SSF55120">
    <property type="entry name" value="Pseudouridine synthase"/>
    <property type="match status" value="1"/>
</dbReference>
<gene>
    <name evidence="7" type="ORF">SAMN04488502_101215</name>
</gene>
<dbReference type="InterPro" id="IPR020103">
    <property type="entry name" value="PsdUridine_synth_cat_dom_sf"/>
</dbReference>
<comment type="similarity">
    <text evidence="1 5">Belongs to the pseudouridine synthase RsuA family.</text>
</comment>
<dbReference type="EMBL" id="FNHB01000001">
    <property type="protein sequence ID" value="SDL56444.1"/>
    <property type="molecule type" value="Genomic_DNA"/>
</dbReference>
<dbReference type="FunFam" id="3.10.290.10:FF:000003">
    <property type="entry name" value="Pseudouridine synthase"/>
    <property type="match status" value="1"/>
</dbReference>
<dbReference type="AlphaFoldDB" id="A0A1G9L3K9"/>
<dbReference type="OrthoDB" id="9807213at2"/>
<dbReference type="PANTHER" id="PTHR47683">
    <property type="entry name" value="PSEUDOURIDINE SYNTHASE FAMILY PROTEIN-RELATED"/>
    <property type="match status" value="1"/>
</dbReference>
<dbReference type="GO" id="GO:0005829">
    <property type="term" value="C:cytosol"/>
    <property type="evidence" value="ECO:0007669"/>
    <property type="project" value="UniProtKB-ARBA"/>
</dbReference>
<dbReference type="Gene3D" id="3.10.290.10">
    <property type="entry name" value="RNA-binding S4 domain"/>
    <property type="match status" value="1"/>
</dbReference>
<dbReference type="STRING" id="146817.SAMN04488502_101215"/>
<keyword evidence="8" id="KW-1185">Reference proteome</keyword>
<name>A0A1G9L3K9_9FIRM</name>
<dbReference type="EC" id="5.4.99.-" evidence="5"/>
<dbReference type="PANTHER" id="PTHR47683:SF2">
    <property type="entry name" value="RNA-BINDING S4 DOMAIN-CONTAINING PROTEIN"/>
    <property type="match status" value="1"/>
</dbReference>
<dbReference type="Pfam" id="PF00849">
    <property type="entry name" value="PseudoU_synth_2"/>
    <property type="match status" value="1"/>
</dbReference>
<dbReference type="Gene3D" id="3.30.70.580">
    <property type="entry name" value="Pseudouridine synthase I, catalytic domain, N-terminal subdomain"/>
    <property type="match status" value="1"/>
</dbReference>
<dbReference type="GO" id="GO:0120159">
    <property type="term" value="F:rRNA pseudouridine synthase activity"/>
    <property type="evidence" value="ECO:0007669"/>
    <property type="project" value="UniProtKB-ARBA"/>
</dbReference>
<dbReference type="CDD" id="cd02870">
    <property type="entry name" value="PseudoU_synth_RsuA_like"/>
    <property type="match status" value="1"/>
</dbReference>
<dbReference type="InterPro" id="IPR050343">
    <property type="entry name" value="RsuA_PseudoU_synthase"/>
</dbReference>
<sequence length="242" mass="27109">MLERLQKVISQAGIASRREAEELIKAGRVTVNGAVVTELGTKVFPGKDRVAVDGKRLTTEEHVYLMLNKPKGVITTVKDPGKRQTVIDYLKDIPQRIYPVGRLDFNTEGLLLLTNDGALTNSLIHPSHKVFKTYLAKVKGIPPEEKLDLLRIGIKLEDGITAPAQLYIVAVDQVKNSATLEITIHEGKNRQIRRMCEAIGYPIRQLKRTKFAGLTLNGLRRGQYRHLSEDEVELLQNLAVKK</sequence>
<dbReference type="InterPro" id="IPR042092">
    <property type="entry name" value="PsdUridine_s_RsuA/RluB/E/F_cat"/>
</dbReference>
<proteinExistence type="inferred from homology"/>
<dbReference type="CDD" id="cd00165">
    <property type="entry name" value="S4"/>
    <property type="match status" value="1"/>
</dbReference>
<dbReference type="FunFam" id="3.30.70.1560:FF:000001">
    <property type="entry name" value="Pseudouridine synthase"/>
    <property type="match status" value="1"/>
</dbReference>
<keyword evidence="2 4" id="KW-0694">RNA-binding</keyword>
<evidence type="ECO:0000256" key="3">
    <source>
        <dbReference type="ARBA" id="ARBA00023235"/>
    </source>
</evidence>
<protein>
    <recommendedName>
        <fullName evidence="5">Pseudouridine synthase</fullName>
        <ecNumber evidence="5">5.4.99.-</ecNumber>
    </recommendedName>
</protein>
<evidence type="ECO:0000256" key="1">
    <source>
        <dbReference type="ARBA" id="ARBA00008348"/>
    </source>
</evidence>
<evidence type="ECO:0000256" key="2">
    <source>
        <dbReference type="ARBA" id="ARBA00022884"/>
    </source>
</evidence>
<dbReference type="PROSITE" id="PS01149">
    <property type="entry name" value="PSI_RSU"/>
    <property type="match status" value="1"/>
</dbReference>
<dbReference type="InterPro" id="IPR020094">
    <property type="entry name" value="TruA/RsuA/RluB/E/F_N"/>
</dbReference>
<accession>A0A1G9L3K9</accession>
<dbReference type="InterPro" id="IPR018496">
    <property type="entry name" value="PsdUridine_synth_RsuA/RluB_CS"/>
</dbReference>
<keyword evidence="3 5" id="KW-0413">Isomerase</keyword>
<dbReference type="Gene3D" id="3.30.70.1560">
    <property type="entry name" value="Alpha-L RNA-binding motif"/>
    <property type="match status" value="1"/>
</dbReference>
<dbReference type="SUPFAM" id="SSF55174">
    <property type="entry name" value="Alpha-L RNA-binding motif"/>
    <property type="match status" value="1"/>
</dbReference>
<dbReference type="RefSeq" id="WP_092067424.1">
    <property type="nucleotide sequence ID" value="NZ_FNHB01000001.1"/>
</dbReference>
<dbReference type="PROSITE" id="PS50889">
    <property type="entry name" value="S4"/>
    <property type="match status" value="1"/>
</dbReference>
<evidence type="ECO:0000313" key="8">
    <source>
        <dbReference type="Proteomes" id="UP000214880"/>
    </source>
</evidence>